<keyword evidence="2 4" id="KW-0863">Zinc-finger</keyword>
<feature type="compositionally biased region" description="Acidic residues" evidence="5">
    <location>
        <begin position="1"/>
        <end position="12"/>
    </location>
</feature>
<protein>
    <submittedName>
        <fullName evidence="8">Uncharacterized protein</fullName>
    </submittedName>
</protein>
<evidence type="ECO:0000256" key="4">
    <source>
        <dbReference type="PROSITE-ProRule" id="PRU00047"/>
    </source>
</evidence>
<dbReference type="InterPro" id="IPR001841">
    <property type="entry name" value="Znf_RING"/>
</dbReference>
<dbReference type="EMBL" id="JAJJMA010010479">
    <property type="protein sequence ID" value="MCL7022352.1"/>
    <property type="molecule type" value="Genomic_DNA"/>
</dbReference>
<feature type="domain" description="CCHC-type" evidence="7">
    <location>
        <begin position="481"/>
        <end position="496"/>
    </location>
</feature>
<dbReference type="AlphaFoldDB" id="A0AA41UWG7"/>
<dbReference type="InterPro" id="IPR017907">
    <property type="entry name" value="Znf_RING_CS"/>
</dbReference>
<dbReference type="Pfam" id="PF13639">
    <property type="entry name" value="zf-RING_2"/>
    <property type="match status" value="1"/>
</dbReference>
<keyword evidence="3" id="KW-0862">Zinc</keyword>
<dbReference type="GO" id="GO:0003676">
    <property type="term" value="F:nucleic acid binding"/>
    <property type="evidence" value="ECO:0007669"/>
    <property type="project" value="InterPro"/>
</dbReference>
<comment type="caution">
    <text evidence="8">The sequence shown here is derived from an EMBL/GenBank/DDBJ whole genome shotgun (WGS) entry which is preliminary data.</text>
</comment>
<gene>
    <name evidence="8" type="ORF">MKW94_013863</name>
</gene>
<dbReference type="GO" id="GO:0036297">
    <property type="term" value="P:interstrand cross-link repair"/>
    <property type="evidence" value="ECO:0007669"/>
    <property type="project" value="InterPro"/>
</dbReference>
<keyword evidence="1" id="KW-0479">Metal-binding</keyword>
<reference evidence="8" key="1">
    <citation type="submission" date="2022-03" db="EMBL/GenBank/DDBJ databases">
        <title>A functionally conserved STORR gene fusion in Papaver species that diverged 16.8 million years ago.</title>
        <authorList>
            <person name="Catania T."/>
        </authorList>
    </citation>
    <scope>NUCLEOTIDE SEQUENCE</scope>
    <source>
        <strain evidence="8">S-191538</strain>
    </source>
</reference>
<feature type="compositionally biased region" description="Basic and acidic residues" evidence="5">
    <location>
        <begin position="386"/>
        <end position="399"/>
    </location>
</feature>
<dbReference type="SUPFAM" id="SSF57850">
    <property type="entry name" value="RING/U-box"/>
    <property type="match status" value="1"/>
</dbReference>
<evidence type="ECO:0000259" key="6">
    <source>
        <dbReference type="PROSITE" id="PS50089"/>
    </source>
</evidence>
<evidence type="ECO:0000313" key="9">
    <source>
        <dbReference type="Proteomes" id="UP001177140"/>
    </source>
</evidence>
<feature type="domain" description="RING-type" evidence="6">
    <location>
        <begin position="236"/>
        <end position="283"/>
    </location>
</feature>
<organism evidence="8 9">
    <name type="scientific">Papaver nudicaule</name>
    <name type="common">Iceland poppy</name>
    <dbReference type="NCBI Taxonomy" id="74823"/>
    <lineage>
        <taxon>Eukaryota</taxon>
        <taxon>Viridiplantae</taxon>
        <taxon>Streptophyta</taxon>
        <taxon>Embryophyta</taxon>
        <taxon>Tracheophyta</taxon>
        <taxon>Spermatophyta</taxon>
        <taxon>Magnoliopsida</taxon>
        <taxon>Ranunculales</taxon>
        <taxon>Papaveraceae</taxon>
        <taxon>Papaveroideae</taxon>
        <taxon>Papaver</taxon>
    </lineage>
</organism>
<feature type="region of interest" description="Disordered" evidence="5">
    <location>
        <begin position="378"/>
        <end position="399"/>
    </location>
</feature>
<dbReference type="Gene3D" id="4.10.60.10">
    <property type="entry name" value="Zinc finger, CCHC-type"/>
    <property type="match status" value="1"/>
</dbReference>
<accession>A0AA41UWG7</accession>
<dbReference type="GO" id="GO:0008270">
    <property type="term" value="F:zinc ion binding"/>
    <property type="evidence" value="ECO:0007669"/>
    <property type="project" value="UniProtKB-KW"/>
</dbReference>
<dbReference type="InterPro" id="IPR036875">
    <property type="entry name" value="Znf_CCHC_sf"/>
</dbReference>
<dbReference type="PANTHER" id="PTHR16047:SF7">
    <property type="entry name" value="E3 UBIQUITIN-PROTEIN LIGASE RFWD3"/>
    <property type="match status" value="1"/>
</dbReference>
<evidence type="ECO:0000259" key="7">
    <source>
        <dbReference type="PROSITE" id="PS50158"/>
    </source>
</evidence>
<dbReference type="InterPro" id="IPR001878">
    <property type="entry name" value="Znf_CCHC"/>
</dbReference>
<dbReference type="PROSITE" id="PS50158">
    <property type="entry name" value="ZF_CCHC"/>
    <property type="match status" value="1"/>
</dbReference>
<feature type="compositionally biased region" description="Acidic residues" evidence="5">
    <location>
        <begin position="60"/>
        <end position="148"/>
    </location>
</feature>
<evidence type="ECO:0000256" key="5">
    <source>
        <dbReference type="SAM" id="MobiDB-lite"/>
    </source>
</evidence>
<dbReference type="GO" id="GO:0005634">
    <property type="term" value="C:nucleus"/>
    <property type="evidence" value="ECO:0007669"/>
    <property type="project" value="InterPro"/>
</dbReference>
<feature type="compositionally biased region" description="Acidic residues" evidence="5">
    <location>
        <begin position="33"/>
        <end position="50"/>
    </location>
</feature>
<dbReference type="SMART" id="SM00343">
    <property type="entry name" value="ZnF_C2HC"/>
    <property type="match status" value="2"/>
</dbReference>
<evidence type="ECO:0000256" key="2">
    <source>
        <dbReference type="ARBA" id="ARBA00022771"/>
    </source>
</evidence>
<evidence type="ECO:0000313" key="8">
    <source>
        <dbReference type="EMBL" id="MCL7022352.1"/>
    </source>
</evidence>
<dbReference type="SMART" id="SM00184">
    <property type="entry name" value="RING"/>
    <property type="match status" value="1"/>
</dbReference>
<evidence type="ECO:0000256" key="3">
    <source>
        <dbReference type="ARBA" id="ARBA00022833"/>
    </source>
</evidence>
<dbReference type="Proteomes" id="UP001177140">
    <property type="component" value="Unassembled WGS sequence"/>
</dbReference>
<feature type="region of interest" description="Disordered" evidence="5">
    <location>
        <begin position="1"/>
        <end position="155"/>
    </location>
</feature>
<sequence length="501" mass="57620">MNSTDLDLEDCTSSEGVFRGVGGRRRRHTFYSSDEDEEPSDLEPSSDEDNGSDKDYSPNQDEDDQSEQDEVDQLDQDEDAQSDQLDQDEDAQSEQDEGDQSEQDEGDQSEQDELEDDQSEQDEEDQLDQDEDVQLDQEEEDSLEEEQEGIPAVEDDHLDHVILSIEQDLLANADRFNIDGFLTEDDMWDGRASEYSSETSTDEEVEVNTPSSNRIEVELEPEDANNSIVQDNVVRCCICIKPYSSHGDRQASCLPCGHLYCLSCIQRWIKRSKQEYAECPMCKQKCSLKDVIKLYIPWLPASVPAYLQSSVSFDEQHCEINLEFQKKFEELNKTIDRKSEELRDCQRKVGQQKREIGEKDKRIEELTMSVERQDMQIEQMKKRRKLQEPEPHHSPSECKEEGTKCQLCMAHNHEAASCPFMNTRCGRPNCTGYRMIMLSKTSKNPGRVFLKCQVCNKFEWMDDVRRSSSSASPIKYNSNGCFKCGEHGHWANACPRASDRF</sequence>
<name>A0AA41UWG7_PAPNU</name>
<dbReference type="SUPFAM" id="SSF57756">
    <property type="entry name" value="Retrovirus zinc finger-like domains"/>
    <property type="match status" value="1"/>
</dbReference>
<keyword evidence="9" id="KW-1185">Reference proteome</keyword>
<evidence type="ECO:0000256" key="1">
    <source>
        <dbReference type="ARBA" id="ARBA00022723"/>
    </source>
</evidence>
<dbReference type="Pfam" id="PF00098">
    <property type="entry name" value="zf-CCHC"/>
    <property type="match status" value="1"/>
</dbReference>
<dbReference type="GO" id="GO:0004842">
    <property type="term" value="F:ubiquitin-protein transferase activity"/>
    <property type="evidence" value="ECO:0007669"/>
    <property type="project" value="InterPro"/>
</dbReference>
<dbReference type="PROSITE" id="PS50089">
    <property type="entry name" value="ZF_RING_2"/>
    <property type="match status" value="1"/>
</dbReference>
<dbReference type="GO" id="GO:0016567">
    <property type="term" value="P:protein ubiquitination"/>
    <property type="evidence" value="ECO:0007669"/>
    <property type="project" value="InterPro"/>
</dbReference>
<dbReference type="InterPro" id="IPR037381">
    <property type="entry name" value="RFWD3"/>
</dbReference>
<dbReference type="InterPro" id="IPR013083">
    <property type="entry name" value="Znf_RING/FYVE/PHD"/>
</dbReference>
<dbReference type="Gene3D" id="3.30.40.10">
    <property type="entry name" value="Zinc/RING finger domain, C3HC4 (zinc finger)"/>
    <property type="match status" value="1"/>
</dbReference>
<proteinExistence type="predicted"/>
<dbReference type="PANTHER" id="PTHR16047">
    <property type="entry name" value="RFWD3 PROTEIN"/>
    <property type="match status" value="1"/>
</dbReference>
<dbReference type="PROSITE" id="PS00518">
    <property type="entry name" value="ZF_RING_1"/>
    <property type="match status" value="1"/>
</dbReference>